<comment type="caution">
    <text evidence="3">The sequence shown here is derived from an EMBL/GenBank/DDBJ whole genome shotgun (WGS) entry which is preliminary data.</text>
</comment>
<dbReference type="SUPFAM" id="SSF46565">
    <property type="entry name" value="Chaperone J-domain"/>
    <property type="match status" value="1"/>
</dbReference>
<feature type="compositionally biased region" description="Basic and acidic residues" evidence="1">
    <location>
        <begin position="598"/>
        <end position="614"/>
    </location>
</feature>
<dbReference type="SMART" id="SM00271">
    <property type="entry name" value="DnaJ"/>
    <property type="match status" value="1"/>
</dbReference>
<evidence type="ECO:0000259" key="2">
    <source>
        <dbReference type="PROSITE" id="PS50076"/>
    </source>
</evidence>
<dbReference type="PANTHER" id="PTHR44094:SF8">
    <property type="entry name" value="DNAJ HEAT SHOCK N-TERMINAL DOMAIN-CONTAINING PROTEIN-RELATED"/>
    <property type="match status" value="1"/>
</dbReference>
<feature type="compositionally biased region" description="Gly residues" evidence="1">
    <location>
        <begin position="965"/>
        <end position="992"/>
    </location>
</feature>
<feature type="region of interest" description="Disordered" evidence="1">
    <location>
        <begin position="598"/>
        <end position="617"/>
    </location>
</feature>
<dbReference type="InterPro" id="IPR001623">
    <property type="entry name" value="DnaJ_domain"/>
</dbReference>
<feature type="region of interest" description="Disordered" evidence="1">
    <location>
        <begin position="1068"/>
        <end position="1117"/>
    </location>
</feature>
<feature type="compositionally biased region" description="Basic and acidic residues" evidence="1">
    <location>
        <begin position="1087"/>
        <end position="1103"/>
    </location>
</feature>
<name>A0ABN9SGW4_9DINO</name>
<dbReference type="EMBL" id="CAUYUJ010011112">
    <property type="protein sequence ID" value="CAK0831030.1"/>
    <property type="molecule type" value="Genomic_DNA"/>
</dbReference>
<evidence type="ECO:0000313" key="3">
    <source>
        <dbReference type="EMBL" id="CAK0831030.1"/>
    </source>
</evidence>
<dbReference type="Proteomes" id="UP001189429">
    <property type="component" value="Unassembled WGS sequence"/>
</dbReference>
<dbReference type="PROSITE" id="PS50076">
    <property type="entry name" value="DNAJ_2"/>
    <property type="match status" value="1"/>
</dbReference>
<proteinExistence type="predicted"/>
<feature type="region of interest" description="Disordered" evidence="1">
    <location>
        <begin position="803"/>
        <end position="903"/>
    </location>
</feature>
<keyword evidence="4" id="KW-1185">Reference proteome</keyword>
<dbReference type="Pfam" id="PF00226">
    <property type="entry name" value="DnaJ"/>
    <property type="match status" value="1"/>
</dbReference>
<feature type="compositionally biased region" description="Basic and acidic residues" evidence="1">
    <location>
        <begin position="199"/>
        <end position="213"/>
    </location>
</feature>
<feature type="compositionally biased region" description="Basic and acidic residues" evidence="1">
    <location>
        <begin position="803"/>
        <end position="823"/>
    </location>
</feature>
<evidence type="ECO:0000256" key="1">
    <source>
        <dbReference type="SAM" id="MobiDB-lite"/>
    </source>
</evidence>
<gene>
    <name evidence="3" type="ORF">PCOR1329_LOCUS29484</name>
</gene>
<accession>A0ABN9SGW4</accession>
<feature type="region of interest" description="Disordered" evidence="1">
    <location>
        <begin position="199"/>
        <end position="231"/>
    </location>
</feature>
<feature type="region of interest" description="Disordered" evidence="1">
    <location>
        <begin position="515"/>
        <end position="537"/>
    </location>
</feature>
<organism evidence="3 4">
    <name type="scientific">Prorocentrum cordatum</name>
    <dbReference type="NCBI Taxonomy" id="2364126"/>
    <lineage>
        <taxon>Eukaryota</taxon>
        <taxon>Sar</taxon>
        <taxon>Alveolata</taxon>
        <taxon>Dinophyceae</taxon>
        <taxon>Prorocentrales</taxon>
        <taxon>Prorocentraceae</taxon>
        <taxon>Prorocentrum</taxon>
    </lineage>
</organism>
<dbReference type="InterPro" id="IPR052423">
    <property type="entry name" value="EMIR"/>
</dbReference>
<feature type="compositionally biased region" description="Low complexity" evidence="1">
    <location>
        <begin position="824"/>
        <end position="833"/>
    </location>
</feature>
<dbReference type="PANTHER" id="PTHR44094">
    <property type="entry name" value="DNAJ HEAT SHOCK N-TERMINAL DOMAIN-CONTAINING PROTEIN"/>
    <property type="match status" value="1"/>
</dbReference>
<evidence type="ECO:0000313" key="4">
    <source>
        <dbReference type="Proteomes" id="UP001189429"/>
    </source>
</evidence>
<feature type="region of interest" description="Disordered" evidence="1">
    <location>
        <begin position="962"/>
        <end position="994"/>
    </location>
</feature>
<feature type="compositionally biased region" description="Basic and acidic residues" evidence="1">
    <location>
        <begin position="852"/>
        <end position="869"/>
    </location>
</feature>
<reference evidence="3" key="1">
    <citation type="submission" date="2023-10" db="EMBL/GenBank/DDBJ databases">
        <authorList>
            <person name="Chen Y."/>
            <person name="Shah S."/>
            <person name="Dougan E. K."/>
            <person name="Thang M."/>
            <person name="Chan C."/>
        </authorList>
    </citation>
    <scope>NUCLEOTIDE SEQUENCE [LARGE SCALE GENOMIC DNA]</scope>
</reference>
<sequence>MPVSPQLYFNDARDIESRAARHKSRCDASLMALGIATLKHRYPHSAHIDLSPEDVASMSDSLTLDKHTFGGSTNATSLLTFDVDELVNARSKWRSTSPGKFELNQAFLFKVLLSVDSDHWEFLWLSSVYKVHTIVSDSELNYYYILQVAPKGLLLLEMVEESEGILRFGFGPERVKSQREQQAISAVKALIEKRCQRRAEKLRQPDDGDARDQDDVDSDASDPGLHDGVVTEQLRAEARPELVALASKEVDYLLGACPAGQALGEEEDDHGVEQLKLRADAKVHAIVSDSELNYYYILQVAPKGLLLLEMAEESEGILSKEVDYLLGACPAGQALGEEEDDRGVEQLKLHADAKVLDPGIGHCVALWAERCKEELEREQAELAVMKAVAGSVFSLRKPRDVVAGTSSGLKTVARGVGLGLASLVAQPYLGAKHGGAKGFVKGVGAGVTTCVGSTVAGAVVGTTQIVRGAVNTPGAIMQKARGQVWNSEARAWEVDWYSLPEEVLEVFGENGIDAAGGGAAQGGGGSSSSGNAAPSRPRRKVVDTALYDLLEVAPEATEGEIRKAFYKKSLALHPDKNRDNPEATQQFQAVSDAYRVLGDEDRRKEYDERGKDSASEGMPKIEPAVFFAALFGSHHFEPWVGRLKLAQDVDGDLQSLFRDAVAGGEDDAVNVDVLKAHRAHQRMKALERQRQVRCAVLLERRLRPVVEASEADRRAAYAEWEAEQARQVEALTKAPCGVEMLSVIGWVYANRSRQFFAGSVIHRAVAQAEGKLHMAQSKVKLAGSLGRTAVTVNGVMKKAEKKAKQLEAEKTGAAEKPEAERAGAEAAAGGSPEPKAESTGSQRTGGDAPDAAAERHATSGPDHRAERRPSGGAASPAPAFDPHPRAAAAEAAPPPEQPGPQAQLLQPGTLVMLRGLRAAELNNEVGMVVGFDDESQRYMVQMIPDGGLKKLREENLMPLEVPGADGSGFGGAASSGAPAGEGGAGGEGGQWAPGGAEAEMQESFKDCMPLFHDAFWSVTALDIEFTLSKVIQRLLRDMSVDKGTRRARAEALLKLGSILQAPLKELRARKRARGGSPGSPGSQAGDQARRRAEAQSTPREVRARWSRHPLSSRTASPPHPCVWHHLTSMPISPSLCLASSRPDADLKGYRSF</sequence>
<protein>
    <recommendedName>
        <fullName evidence="2">J domain-containing protein</fullName>
    </recommendedName>
</protein>
<dbReference type="InterPro" id="IPR026894">
    <property type="entry name" value="DnaJ_X"/>
</dbReference>
<dbReference type="Pfam" id="PF14308">
    <property type="entry name" value="DnaJ-X"/>
    <property type="match status" value="2"/>
</dbReference>
<feature type="domain" description="J" evidence="2">
    <location>
        <begin position="545"/>
        <end position="610"/>
    </location>
</feature>
<feature type="compositionally biased region" description="Low complexity" evidence="1">
    <location>
        <begin position="870"/>
        <end position="891"/>
    </location>
</feature>
<dbReference type="InterPro" id="IPR036869">
    <property type="entry name" value="J_dom_sf"/>
</dbReference>
<dbReference type="Gene3D" id="1.10.287.110">
    <property type="entry name" value="DnaJ domain"/>
    <property type="match status" value="1"/>
</dbReference>
<dbReference type="CDD" id="cd06257">
    <property type="entry name" value="DnaJ"/>
    <property type="match status" value="1"/>
</dbReference>
<feature type="compositionally biased region" description="Gly residues" evidence="1">
    <location>
        <begin position="515"/>
        <end position="527"/>
    </location>
</feature>
<dbReference type="PRINTS" id="PR00625">
    <property type="entry name" value="JDOMAIN"/>
</dbReference>